<dbReference type="PROSITE" id="PS00080">
    <property type="entry name" value="MULTICOPPER_OXIDASE2"/>
    <property type="match status" value="1"/>
</dbReference>
<dbReference type="PANTHER" id="PTHR11709:SF361">
    <property type="entry name" value="IRON TRANSPORT MULTICOPPER OXIDASE FET3"/>
    <property type="match status" value="1"/>
</dbReference>
<evidence type="ECO:0000259" key="12">
    <source>
        <dbReference type="Pfam" id="PF07732"/>
    </source>
</evidence>
<feature type="signal peptide" evidence="9">
    <location>
        <begin position="1"/>
        <end position="31"/>
    </location>
</feature>
<comment type="caution">
    <text evidence="13">The sequence shown here is derived from an EMBL/GenBank/DDBJ whole genome shotgun (WGS) entry which is preliminary data.</text>
</comment>
<dbReference type="PANTHER" id="PTHR11709">
    <property type="entry name" value="MULTI-COPPER OXIDASE"/>
    <property type="match status" value="1"/>
</dbReference>
<dbReference type="Pfam" id="PF07732">
    <property type="entry name" value="Cu-oxidase_3"/>
    <property type="match status" value="1"/>
</dbReference>
<dbReference type="SUPFAM" id="SSF49503">
    <property type="entry name" value="Cupredoxins"/>
    <property type="match status" value="3"/>
</dbReference>
<feature type="domain" description="Plastocyanin-like" evidence="10">
    <location>
        <begin position="183"/>
        <end position="332"/>
    </location>
</feature>
<keyword evidence="8" id="KW-0472">Membrane</keyword>
<evidence type="ECO:0000256" key="7">
    <source>
        <dbReference type="SAM" id="MobiDB-lite"/>
    </source>
</evidence>
<feature type="compositionally biased region" description="Low complexity" evidence="7">
    <location>
        <begin position="486"/>
        <end position="497"/>
    </location>
</feature>
<protein>
    <submittedName>
        <fullName evidence="13">Multicopper oxidase</fullName>
    </submittedName>
</protein>
<dbReference type="CDD" id="cd13899">
    <property type="entry name" value="CuRO_3_Fet3p"/>
    <property type="match status" value="1"/>
</dbReference>
<dbReference type="InterPro" id="IPR011707">
    <property type="entry name" value="Cu-oxidase-like_N"/>
</dbReference>
<keyword evidence="8" id="KW-1133">Transmembrane helix</keyword>
<dbReference type="InterPro" id="IPR001117">
    <property type="entry name" value="Cu-oxidase_2nd"/>
</dbReference>
<dbReference type="InterPro" id="IPR008972">
    <property type="entry name" value="Cupredoxin"/>
</dbReference>
<dbReference type="Proteomes" id="UP000076874">
    <property type="component" value="Unassembled WGS sequence"/>
</dbReference>
<evidence type="ECO:0000259" key="11">
    <source>
        <dbReference type="Pfam" id="PF07731"/>
    </source>
</evidence>
<keyword evidence="14" id="KW-1185">Reference proteome</keyword>
<evidence type="ECO:0000256" key="3">
    <source>
        <dbReference type="ARBA" id="ARBA00022729"/>
    </source>
</evidence>
<organism evidence="13 14">
    <name type="scientific">Niveomyces insectorum RCEF 264</name>
    <dbReference type="NCBI Taxonomy" id="1081102"/>
    <lineage>
        <taxon>Eukaryota</taxon>
        <taxon>Fungi</taxon>
        <taxon>Dikarya</taxon>
        <taxon>Ascomycota</taxon>
        <taxon>Pezizomycotina</taxon>
        <taxon>Sordariomycetes</taxon>
        <taxon>Hypocreomycetidae</taxon>
        <taxon>Hypocreales</taxon>
        <taxon>Cordycipitaceae</taxon>
        <taxon>Niveomyces</taxon>
    </lineage>
</organism>
<feature type="domain" description="Plastocyanin-like" evidence="12">
    <location>
        <begin position="59"/>
        <end position="174"/>
    </location>
</feature>
<dbReference type="InterPro" id="IPR033138">
    <property type="entry name" value="Cu_oxidase_CS"/>
</dbReference>
<feature type="region of interest" description="Disordered" evidence="7">
    <location>
        <begin position="472"/>
        <end position="499"/>
    </location>
</feature>
<evidence type="ECO:0000256" key="5">
    <source>
        <dbReference type="ARBA" id="ARBA00023008"/>
    </source>
</evidence>
<gene>
    <name evidence="13" type="ORF">SPI_00994</name>
</gene>
<name>A0A162MR03_9HYPO</name>
<accession>A0A162MR03</accession>
<feature type="domain" description="Plastocyanin-like" evidence="11">
    <location>
        <begin position="400"/>
        <end position="552"/>
    </location>
</feature>
<feature type="compositionally biased region" description="Polar residues" evidence="7">
    <location>
        <begin position="670"/>
        <end position="680"/>
    </location>
</feature>
<feature type="chain" id="PRO_5007837438" evidence="9">
    <location>
        <begin position="32"/>
        <end position="705"/>
    </location>
</feature>
<proteinExistence type="inferred from homology"/>
<feature type="region of interest" description="Disordered" evidence="7">
    <location>
        <begin position="643"/>
        <end position="684"/>
    </location>
</feature>
<dbReference type="InterPro" id="IPR002355">
    <property type="entry name" value="Cu_oxidase_Cu_BS"/>
</dbReference>
<evidence type="ECO:0000256" key="1">
    <source>
        <dbReference type="ARBA" id="ARBA00010609"/>
    </source>
</evidence>
<evidence type="ECO:0000313" key="14">
    <source>
        <dbReference type="Proteomes" id="UP000076874"/>
    </source>
</evidence>
<comment type="similarity">
    <text evidence="1">Belongs to the multicopper oxidase family.</text>
</comment>
<dbReference type="CDD" id="cd13877">
    <property type="entry name" value="CuRO_2_Fet3p_like"/>
    <property type="match status" value="1"/>
</dbReference>
<dbReference type="GO" id="GO:0005507">
    <property type="term" value="F:copper ion binding"/>
    <property type="evidence" value="ECO:0007669"/>
    <property type="project" value="InterPro"/>
</dbReference>
<dbReference type="GO" id="GO:0033573">
    <property type="term" value="C:high-affinity iron permease complex"/>
    <property type="evidence" value="ECO:0007669"/>
    <property type="project" value="TreeGrafter"/>
</dbReference>
<dbReference type="STRING" id="1081102.A0A162MR03"/>
<evidence type="ECO:0000259" key="10">
    <source>
        <dbReference type="Pfam" id="PF00394"/>
    </source>
</evidence>
<dbReference type="Pfam" id="PF00394">
    <property type="entry name" value="Cu-oxidase"/>
    <property type="match status" value="1"/>
</dbReference>
<dbReference type="Gene3D" id="2.60.40.420">
    <property type="entry name" value="Cupredoxins - blue copper proteins"/>
    <property type="match status" value="3"/>
</dbReference>
<reference evidence="13 14" key="1">
    <citation type="journal article" date="2016" name="Genome Biol. Evol.">
        <title>Divergent and convergent evolution of fungal pathogenicity.</title>
        <authorList>
            <person name="Shang Y."/>
            <person name="Xiao G."/>
            <person name="Zheng P."/>
            <person name="Cen K."/>
            <person name="Zhan S."/>
            <person name="Wang C."/>
        </authorList>
    </citation>
    <scope>NUCLEOTIDE SEQUENCE [LARGE SCALE GENOMIC DNA]</scope>
    <source>
        <strain evidence="13 14">RCEF 264</strain>
    </source>
</reference>
<keyword evidence="4" id="KW-0560">Oxidoreductase</keyword>
<dbReference type="InterPro" id="IPR044130">
    <property type="entry name" value="CuRO_2_Fet3-like"/>
</dbReference>
<dbReference type="GO" id="GO:0004322">
    <property type="term" value="F:ferroxidase activity"/>
    <property type="evidence" value="ECO:0007669"/>
    <property type="project" value="TreeGrafter"/>
</dbReference>
<evidence type="ECO:0000256" key="6">
    <source>
        <dbReference type="ARBA" id="ARBA00023180"/>
    </source>
</evidence>
<keyword evidence="2" id="KW-0479">Metal-binding</keyword>
<evidence type="ECO:0000256" key="8">
    <source>
        <dbReference type="SAM" id="Phobius"/>
    </source>
</evidence>
<dbReference type="PROSITE" id="PS00079">
    <property type="entry name" value="MULTICOPPER_OXIDASE1"/>
    <property type="match status" value="2"/>
</dbReference>
<dbReference type="InterPro" id="IPR011706">
    <property type="entry name" value="Cu-oxidase_C"/>
</dbReference>
<keyword evidence="3 9" id="KW-0732">Signal</keyword>
<keyword evidence="6" id="KW-0325">Glycoprotein</keyword>
<dbReference type="InterPro" id="IPR045087">
    <property type="entry name" value="Cu-oxidase_fam"/>
</dbReference>
<dbReference type="GO" id="GO:0010106">
    <property type="term" value="P:cellular response to iron ion starvation"/>
    <property type="evidence" value="ECO:0007669"/>
    <property type="project" value="TreeGrafter"/>
</dbReference>
<evidence type="ECO:0000313" key="13">
    <source>
        <dbReference type="EMBL" id="OAA68799.1"/>
    </source>
</evidence>
<evidence type="ECO:0000256" key="4">
    <source>
        <dbReference type="ARBA" id="ARBA00023002"/>
    </source>
</evidence>
<dbReference type="OrthoDB" id="2121828at2759"/>
<evidence type="ECO:0000256" key="9">
    <source>
        <dbReference type="SAM" id="SignalP"/>
    </source>
</evidence>
<evidence type="ECO:0000256" key="2">
    <source>
        <dbReference type="ARBA" id="ARBA00022723"/>
    </source>
</evidence>
<sequence length="705" mass="75298">MRCRSAPGWPTALLLFCPLILFLLRLPFAAAAYANTTTTNTNNTTTAAAANTVIYNLTVGWVHSNPDNQYRRPTIGVNGAWPPPTIRVDVGDRLVVHLHNALGNQSTSLHFHGLFLENATHMDGAVQVSQCALPPNRTMTYNFTVNQPGTYWYHSHVSAQYPDGLRAPLIVHDPHAPFEYDEERVLTLSDWYHDPMPDLVRGFLTKGNPTGAEPVPRAALLNDTQNLTVPVVPGRTYLLRLVNVGAFAGQYLWFEGHNVTVVEVDGVYTRPQPAAMLYLTAAQRYSVLLTALTGAAATTRNYAFVASMDASMFDTVPPDLNYNATGWLVYDDSQPKGAPALLAGGAGDDGGYAPLDDATLVPHDALPLLGDPDVTVTLDVVMANRADGANYAFFNNVTYRAPRVPTLYTVLSSPAALAADRRIYGTYTQTTVLPRRGQIVQLVVNNRDAGRHPFHLHGHNFQIAYRSATDGGTYSNHDDGDGSDGGDPSSNGTTTTTLPFAATPIRRDSLLVYPNGFVVLRFRADNPGVWLFHCHIEWHLSSGLVATFVEAPAALREQQQALGPLPADHLAACAAGGVSTAGNAAGNTVDFLNLKGENAPPPALPDGFTPRGIVALVFSCVSGIAGVGVVAWYGLVAAGDDQASVDPSSDGGLPEARVAPGVEAPGVHAQQRNSPSTHLPTGTRRVAFVGKAGEPNRNGIIAPEM</sequence>
<dbReference type="Pfam" id="PF07731">
    <property type="entry name" value="Cu-oxidase_2"/>
    <property type="match status" value="1"/>
</dbReference>
<keyword evidence="8" id="KW-0812">Transmembrane</keyword>
<dbReference type="GO" id="GO:0033215">
    <property type="term" value="P:reductive iron assimilation"/>
    <property type="evidence" value="ECO:0007669"/>
    <property type="project" value="TreeGrafter"/>
</dbReference>
<feature type="transmembrane region" description="Helical" evidence="8">
    <location>
        <begin position="613"/>
        <end position="635"/>
    </location>
</feature>
<dbReference type="AlphaFoldDB" id="A0A162MR03"/>
<dbReference type="EMBL" id="AZHD01000001">
    <property type="protein sequence ID" value="OAA68799.1"/>
    <property type="molecule type" value="Genomic_DNA"/>
</dbReference>
<keyword evidence="5" id="KW-0186">Copper</keyword>